<dbReference type="Proteomes" id="UP000053617">
    <property type="component" value="Unassembled WGS sequence"/>
</dbReference>
<keyword evidence="3" id="KW-1185">Reference proteome</keyword>
<dbReference type="EMBL" id="KN847478">
    <property type="protein sequence ID" value="KIX04471.1"/>
    <property type="molecule type" value="Genomic_DNA"/>
</dbReference>
<dbReference type="AlphaFoldDB" id="A0A0D2IMX4"/>
<dbReference type="VEuPathDB" id="FungiDB:Z518_05339"/>
<feature type="compositionally biased region" description="Low complexity" evidence="1">
    <location>
        <begin position="292"/>
        <end position="310"/>
    </location>
</feature>
<evidence type="ECO:0008006" key="4">
    <source>
        <dbReference type="Google" id="ProtNLM"/>
    </source>
</evidence>
<protein>
    <recommendedName>
        <fullName evidence="4">Transcription factor domain-containing protein</fullName>
    </recommendedName>
</protein>
<evidence type="ECO:0000313" key="3">
    <source>
        <dbReference type="Proteomes" id="UP000053617"/>
    </source>
</evidence>
<dbReference type="GeneID" id="25293410"/>
<organism evidence="2 3">
    <name type="scientific">Rhinocladiella mackenziei CBS 650.93</name>
    <dbReference type="NCBI Taxonomy" id="1442369"/>
    <lineage>
        <taxon>Eukaryota</taxon>
        <taxon>Fungi</taxon>
        <taxon>Dikarya</taxon>
        <taxon>Ascomycota</taxon>
        <taxon>Pezizomycotina</taxon>
        <taxon>Eurotiomycetes</taxon>
        <taxon>Chaetothyriomycetidae</taxon>
        <taxon>Chaetothyriales</taxon>
        <taxon>Herpotrichiellaceae</taxon>
        <taxon>Rhinocladiella</taxon>
    </lineage>
</organism>
<dbReference type="RefSeq" id="XP_013271607.1">
    <property type="nucleotide sequence ID" value="XM_013416153.1"/>
</dbReference>
<dbReference type="OrthoDB" id="4152393at2759"/>
<dbReference type="PANTHER" id="PTHR37540">
    <property type="entry name" value="TRANSCRIPTION FACTOR (ACR-2), PUTATIVE-RELATED-RELATED"/>
    <property type="match status" value="1"/>
</dbReference>
<feature type="region of interest" description="Disordered" evidence="1">
    <location>
        <begin position="292"/>
        <end position="316"/>
    </location>
</feature>
<evidence type="ECO:0000313" key="2">
    <source>
        <dbReference type="EMBL" id="KIX04471.1"/>
    </source>
</evidence>
<reference evidence="2 3" key="1">
    <citation type="submission" date="2015-01" db="EMBL/GenBank/DDBJ databases">
        <title>The Genome Sequence of Rhinocladiella mackenzie CBS 650.93.</title>
        <authorList>
            <consortium name="The Broad Institute Genomics Platform"/>
            <person name="Cuomo C."/>
            <person name="de Hoog S."/>
            <person name="Gorbushina A."/>
            <person name="Stielow B."/>
            <person name="Teixiera M."/>
            <person name="Abouelleil A."/>
            <person name="Chapman S.B."/>
            <person name="Priest M."/>
            <person name="Young S.K."/>
            <person name="Wortman J."/>
            <person name="Nusbaum C."/>
            <person name="Birren B."/>
        </authorList>
    </citation>
    <scope>NUCLEOTIDE SEQUENCE [LARGE SCALE GENOMIC DNA]</scope>
    <source>
        <strain evidence="2 3">CBS 650.93</strain>
    </source>
</reference>
<dbReference type="STRING" id="1442369.A0A0D2IMX4"/>
<name>A0A0D2IMX4_9EURO</name>
<accession>A0A0D2IMX4</accession>
<feature type="compositionally biased region" description="Basic and acidic residues" evidence="1">
    <location>
        <begin position="15"/>
        <end position="25"/>
    </location>
</feature>
<proteinExistence type="predicted"/>
<evidence type="ECO:0000256" key="1">
    <source>
        <dbReference type="SAM" id="MobiDB-lite"/>
    </source>
</evidence>
<feature type="region of interest" description="Disordered" evidence="1">
    <location>
        <begin position="1"/>
        <end position="90"/>
    </location>
</feature>
<feature type="compositionally biased region" description="Basic and acidic residues" evidence="1">
    <location>
        <begin position="42"/>
        <end position="55"/>
    </location>
</feature>
<gene>
    <name evidence="2" type="ORF">Z518_05339</name>
</gene>
<dbReference type="HOGENOM" id="CLU_016895_0_0_1"/>
<sequence length="659" mass="73419">MPKLHFVQSLPVGSSKRDRELERAKARAHAASVSYQKHGSRAVREAGRIPPHHEAGNFTSDPAVGSSAFTSQYGLHTPPESPERRDSDATVAPQMWSIDAIVHAFSDEILTPPESSVRTGVIDEDLEDVDDINEDFSSPSSVSRSIVRHKKKTHQVFRLNNPKRHSPPGGSYLNINIPHDLLGTRADPFNCIPSRGSDCVSAVVDYHAQIMAPNHAPIYKIFDVTNVYTSYYFELLSHPDFLYTGVASVQAVIDHLRRPGQGPSQTVLRHIGSAMKNLRLRLERLQREQREIQIQSDNRNSAAASSTGAGNEEGGETARLNVKTSANETLQVDDLTIITVLFLAVVTRAINDMPSHEVHKRSIATLVSARGGLDRLVGHDGLARCTLMQWESFWALNTGQSIFPDSRPAYAPIYPLNPIPSPLVQKISLLPLGFQRLAHRQRLALDVLDVLSRTAEAQIEHDLHGTIVEDSDVFRNKPRRFSDFWEACTCLGAPDEVRVDGTLEPNLEKLIILAVLLYCLHTFSPMRAVTAVYNGSRLKLTNDAPRRVRRNAAAESGSPPIMKDDSEVQMEIDEEDDVLLWIYFVLVDSWRAANDSLLPQGLALMANIDARFPERMANWEGCQAVLKKFFWNDKFIMRCRAFWAVGAATEHGRDDGLSI</sequence>